<feature type="region of interest" description="Disordered" evidence="3">
    <location>
        <begin position="297"/>
        <end position="348"/>
    </location>
</feature>
<dbReference type="Gene3D" id="1.25.40.10">
    <property type="entry name" value="Tetratricopeptide repeat domain"/>
    <property type="match status" value="4"/>
</dbReference>
<reference evidence="5 6" key="1">
    <citation type="journal article" date="2024" name="Science">
        <title>Giant polyketide synthase enzymes in the biosynthesis of giant marine polyether toxins.</title>
        <authorList>
            <person name="Fallon T.R."/>
            <person name="Shende V.V."/>
            <person name="Wierzbicki I.H."/>
            <person name="Pendleton A.L."/>
            <person name="Watervoot N.F."/>
            <person name="Auber R.P."/>
            <person name="Gonzalez D.J."/>
            <person name="Wisecaver J.H."/>
            <person name="Moore B.S."/>
        </authorList>
    </citation>
    <scope>NUCLEOTIDE SEQUENCE [LARGE SCALE GENOMIC DNA]</scope>
    <source>
        <strain evidence="5 6">12B1</strain>
    </source>
</reference>
<organism evidence="5 6">
    <name type="scientific">Prymnesium parvum</name>
    <name type="common">Toxic golden alga</name>
    <dbReference type="NCBI Taxonomy" id="97485"/>
    <lineage>
        <taxon>Eukaryota</taxon>
        <taxon>Haptista</taxon>
        <taxon>Haptophyta</taxon>
        <taxon>Prymnesiophyceae</taxon>
        <taxon>Prymnesiales</taxon>
        <taxon>Prymnesiaceae</taxon>
        <taxon>Prymnesium</taxon>
    </lineage>
</organism>
<feature type="compositionally biased region" description="Basic and acidic residues" evidence="3">
    <location>
        <begin position="888"/>
        <end position="897"/>
    </location>
</feature>
<dbReference type="Pfam" id="PF13424">
    <property type="entry name" value="TPR_12"/>
    <property type="match status" value="1"/>
</dbReference>
<feature type="compositionally biased region" description="Basic and acidic residues" evidence="3">
    <location>
        <begin position="1895"/>
        <end position="1904"/>
    </location>
</feature>
<dbReference type="InterPro" id="IPR027417">
    <property type="entry name" value="P-loop_NTPase"/>
</dbReference>
<evidence type="ECO:0000256" key="2">
    <source>
        <dbReference type="PROSITE-ProRule" id="PRU00339"/>
    </source>
</evidence>
<dbReference type="InterPro" id="IPR051191">
    <property type="entry name" value="DCAF12"/>
</dbReference>
<name>A0AB34JAE0_PRYPA</name>
<keyword evidence="1" id="KW-0677">Repeat</keyword>
<keyword evidence="6" id="KW-1185">Reference proteome</keyword>
<evidence type="ECO:0000313" key="5">
    <source>
        <dbReference type="EMBL" id="KAL1518448.1"/>
    </source>
</evidence>
<feature type="compositionally biased region" description="Acidic residues" evidence="3">
    <location>
        <begin position="1680"/>
        <end position="1693"/>
    </location>
</feature>
<feature type="compositionally biased region" description="Basic and acidic residues" evidence="3">
    <location>
        <begin position="297"/>
        <end position="308"/>
    </location>
</feature>
<feature type="compositionally biased region" description="Low complexity" evidence="3">
    <location>
        <begin position="1664"/>
        <end position="1679"/>
    </location>
</feature>
<dbReference type="SUPFAM" id="SSF48452">
    <property type="entry name" value="TPR-like"/>
    <property type="match status" value="4"/>
</dbReference>
<dbReference type="SUPFAM" id="SSF52540">
    <property type="entry name" value="P-loop containing nucleoside triphosphate hydrolases"/>
    <property type="match status" value="1"/>
</dbReference>
<dbReference type="EMBL" id="JBGBPQ010000010">
    <property type="protein sequence ID" value="KAL1518448.1"/>
    <property type="molecule type" value="Genomic_DNA"/>
</dbReference>
<feature type="region of interest" description="Disordered" evidence="3">
    <location>
        <begin position="1895"/>
        <end position="1957"/>
    </location>
</feature>
<dbReference type="PANTHER" id="PTHR19860:SF40">
    <property type="entry name" value="WD40 REPEAT-CONTAINING PROTEIN"/>
    <property type="match status" value="1"/>
</dbReference>
<dbReference type="InterPro" id="IPR011990">
    <property type="entry name" value="TPR-like_helical_dom_sf"/>
</dbReference>
<feature type="repeat" description="TPR" evidence="2">
    <location>
        <begin position="1496"/>
        <end position="1529"/>
    </location>
</feature>
<comment type="caution">
    <text evidence="5">The sequence shown here is derived from an EMBL/GenBank/DDBJ whole genome shotgun (WGS) entry which is preliminary data.</text>
</comment>
<feature type="region of interest" description="Disordered" evidence="3">
    <location>
        <begin position="871"/>
        <end position="897"/>
    </location>
</feature>
<feature type="region of interest" description="Disordered" evidence="3">
    <location>
        <begin position="1571"/>
        <end position="1694"/>
    </location>
</feature>
<dbReference type="Proteomes" id="UP001515480">
    <property type="component" value="Unassembled WGS sequence"/>
</dbReference>
<evidence type="ECO:0000256" key="1">
    <source>
        <dbReference type="ARBA" id="ARBA00022737"/>
    </source>
</evidence>
<feature type="compositionally biased region" description="Polar residues" evidence="3">
    <location>
        <begin position="1618"/>
        <end position="1630"/>
    </location>
</feature>
<proteinExistence type="predicted"/>
<protein>
    <recommendedName>
        <fullName evidence="4">DUF4062 domain-containing protein</fullName>
    </recommendedName>
</protein>
<dbReference type="PROSITE" id="PS50005">
    <property type="entry name" value="TPR"/>
    <property type="match status" value="1"/>
</dbReference>
<gene>
    <name evidence="5" type="ORF">AB1Y20_002740</name>
</gene>
<feature type="compositionally biased region" description="Polar residues" evidence="3">
    <location>
        <begin position="315"/>
        <end position="324"/>
    </location>
</feature>
<dbReference type="GO" id="GO:0080008">
    <property type="term" value="C:Cul4-RING E3 ubiquitin ligase complex"/>
    <property type="evidence" value="ECO:0007669"/>
    <property type="project" value="TreeGrafter"/>
</dbReference>
<dbReference type="PANTHER" id="PTHR19860">
    <property type="entry name" value="DDB1- AND CUL4-ASSOCIATED FACTOR 12-RELATED"/>
    <property type="match status" value="1"/>
</dbReference>
<evidence type="ECO:0000256" key="3">
    <source>
        <dbReference type="SAM" id="MobiDB-lite"/>
    </source>
</evidence>
<feature type="domain" description="DUF4062" evidence="4">
    <location>
        <begin position="603"/>
        <end position="687"/>
    </location>
</feature>
<dbReference type="Pfam" id="PF13374">
    <property type="entry name" value="TPR_10"/>
    <property type="match status" value="2"/>
</dbReference>
<accession>A0AB34JAE0</accession>
<dbReference type="InterPro" id="IPR025139">
    <property type="entry name" value="DUF4062"/>
</dbReference>
<evidence type="ECO:0000313" key="6">
    <source>
        <dbReference type="Proteomes" id="UP001515480"/>
    </source>
</evidence>
<dbReference type="InterPro" id="IPR019734">
    <property type="entry name" value="TPR_rpt"/>
</dbReference>
<sequence length="1957" mass="216788">MSAVARALAGLHPEADGVDIARLAAAEEKLAALRAKREAPIAETQFTPRLQSVSDRRKLRQEGVALSQEFNSIGMACLDSSPEVAFECLQNAISAAPRGSQPVASLSNLGLCCLRRGKPVVAIRYLRRAIAADEPLEPPSRARTRLHLCAALNQLGEHNAALEQACPTPACVRMPHLCVGAEAAAALLGKSARHAPDGVTREVLRAVALHNCCACYEHLGHLESLALQAARRALRVAAGITPPEEALLARLIAVEKAVSAKERELLARAGKGFYTSDDHRLTKSDPLPPLNAAAVQLREEQDRRRAEKLAPLPMKTSSSASSCGRVSDRLTKATAASSHSGRRREKAETRVRVGVCAASGTEATAGHRKVQHVALDEPVVGSNDESKGTFEKMMTKLQHSRSAVEGMRGTLRTPESTLQAELDVASLCAHVMRNEEALARLIKLQAPSLLSSPPSHCSVATRPSRELLQARARGMIARRCFRQKKVASVRGIILHNLLRRRMKLYIAAFRLRRQQLDALLVEAEASGSLRGMTRAQAKMLSSHALLPGNVVRGGLRSFFQLKDVFSSKAPGPEAKVSRILLSNRSDCLTLQRNYSKLGGKTLRVFLSSTFRDMTGEREIFTRQYVGALRQMCLDMGVHLFFVDLRWGVTIDQATNGEVVNICLSEMQRSDYFVGFLGARYGYRPARDEITPDTFERYPFIKSYIPGRSVTELEFIYGALGWEPGCECRPYRAFFYERQDSFYETIEPEKLQYFCESQPFPKSKLRDLKRRVLGRYKESVELKGRASNGSKLPFVECHKEYATPAEFAEHVYEALRGAIQKDFGGQRKSVGELEEQFVSHVGYAKQLLQVYQVQDYAQDAIEEYVLQAFNASSPPRGSLNEVDEGESPQAERPHDDAARTPLVIFGTAGSGKSSALAHWLLNNRRSGFVLPHFVGSSHNSTNHIEIIRRILVELQRAFKLEGDVPNTPDGVTELLPLWLFRACEIAPVTIIIDGLEQLQDESAFNLRWLPSKLPPRCNLLLSAAIGSRAAKAVSLRGWSRTITMRKLTPAMKGKLVHAYLTRLHKTLEEDVMAKLVRAEQTDNALFLTMTIEELVTTAVFETVHEIVDHILAQSSALDLCKMVLTRYEEDFGRQLVEKAFVYIHRSRFGIGEGELLALLDVTLDKWSPFYLSARRTLAVNGGLLNICNHVMRSAVAHRYLATETQVTIAHQELLRFFETASSDIVNTSRKNEEMPFHMLHSGAYEALQRFLLELPNFKSLWATRRFDLHMYWRSIGDGTLPKEIGPLYCEALDRYLPKLTREVAAQYTEFDSRKSNDVQDRMAQLCTSLGECLSEMNHLDSAVMLQQRALDIDHTLFNNMSRRVAEATAALALTKHKQGLADEAMDKLYLVLGIFKQLAKTDPSCQFDCAATLVQIAEVARRAGSAAHAKGQLGSALRTYKHVLGENHPDVAHVHNSMGGLLFEIGTPEALLEARSHVEAAIAITDDCITESDITAADSRYILAQINMREGNLEGALKYMKQALEIRQNIYGYHHLAVIEVLEDMALVLLRITEEKGEHSLSHFNMDTQDEDADESALYAPLNLVPPKRKDGSVRMSEAEGFDGAAPADASGDEAPTTAGETTPGVSSTKGSVEDAESATPPQQKAKSVTPARGKSFKAVEPATLKSKNSKALSKASSSMCEEEEEDDESEDESVIPQAMKDCEPHGILQHALKVRRKKQGPQHIDTAYCLIKVAEGCWATYDFEGVLEIYTEALKIMRLRHGKETKAVAQVTMWMTAAHMWLRNYQHAAQLNEKALAMVKKVFGEQSWEVHRALLDKVYILQRSFDKENPSQSSEARKAFSMAERVETHATILLNHLTSDKVADDVLPLSHFAPIRRTWLIDLQNEIKPFVRSDAKEGAGDAKVSRKAGAVGFKPDARKSKGPPNSTNVHAMARKQSAIGAGGGGSKSCARLYEKQT</sequence>
<evidence type="ECO:0000259" key="4">
    <source>
        <dbReference type="Pfam" id="PF13271"/>
    </source>
</evidence>
<dbReference type="SMART" id="SM00028">
    <property type="entry name" value="TPR"/>
    <property type="match status" value="5"/>
</dbReference>
<keyword evidence="2" id="KW-0802">TPR repeat</keyword>
<dbReference type="Pfam" id="PF13271">
    <property type="entry name" value="DUF4062"/>
    <property type="match status" value="1"/>
</dbReference>